<dbReference type="InterPro" id="IPR008963">
    <property type="entry name" value="Purple_acid_Pase-like_N"/>
</dbReference>
<feature type="region of interest" description="Disordered" evidence="1">
    <location>
        <begin position="26"/>
        <end position="100"/>
    </location>
</feature>
<evidence type="ECO:0000313" key="2">
    <source>
        <dbReference type="EMBL" id="AWV90531.1"/>
    </source>
</evidence>
<name>A0A2Z4FND4_9DELT</name>
<feature type="compositionally biased region" description="Gly residues" evidence="1">
    <location>
        <begin position="71"/>
        <end position="84"/>
    </location>
</feature>
<keyword evidence="3" id="KW-1185">Reference proteome</keyword>
<dbReference type="OrthoDB" id="5477964at2"/>
<sequence length="798" mass="86539">MSQKPIAAKILYIAIFALMIGCGSDQSTHDSGTLDGGISTSNNGSQDADESGDLGDSGDSPDANAEDIGGEDGQGGGEDAGGYPSGAVDEVRSENPLEVDEARRAAARAAYEALDKDALEASYSPEALYDTFNEFALSYFGPTNQPLLQKYTGETLDFVPAGDWLHASSHSATIAFETTLPVRGAIEYGTSPDALTESVDESERYFFTQVHHLRGLQPDTTYYYRRIARGESGETLVSTLGEFKTGDLNGVIELPGQLAGPPYMLDQAGATYVLTEDIISDGTALAITASDVTVDLNGHRIVYANVAVPNPDAGQAATAASGIWARSNEVQGVRVLNGIIEEGHVGNNGSNGVHAIYLSGVGDVEIAGVSVLYQAAQVFAVFLRYPKNSVRLHHNNFMDRGFEILNRHGSGGGRPVQITDSNAQNEIANDYEFAHNLVKRTRQNGLRQANSIRDNEIYVDSWSTNSFAIQPHSRPDTPAGEVRRNKIFLSGYHSIALGWAHLDLSVEQNLVQLESVRTESRRYFEDWGDMDSLNGFRITNYGGGGQVRENLHYRDNVIVGRARDGAIMRGTELFSDATITNTIFEDNYVNISAEDPQTLDAAPVVTQGVHATRPDHNPTFYIDNMLVSNLANIRFGDSYGRGNRHTFIGTKLVKTGDHPDYHTIVFDGAYESYDHELIDPVFEGGAAVDDVWWRRVSIRAYYRVKWTVALSGAPGESVSIKDVDGQEVYSGALDAQGNLEVALAQMTIRPTEWSGDDSGGAVGQAYEHQKVMHTPHKITVGGVEQSVTVDGLGKRVDF</sequence>
<dbReference type="GO" id="GO:0046872">
    <property type="term" value="F:metal ion binding"/>
    <property type="evidence" value="ECO:0007669"/>
    <property type="project" value="InterPro"/>
</dbReference>
<dbReference type="InterPro" id="IPR011050">
    <property type="entry name" value="Pectin_lyase_fold/virulence"/>
</dbReference>
<protein>
    <submittedName>
        <fullName evidence="2">Uncharacterized protein</fullName>
    </submittedName>
</protein>
<dbReference type="PROSITE" id="PS51257">
    <property type="entry name" value="PROKAR_LIPOPROTEIN"/>
    <property type="match status" value="1"/>
</dbReference>
<proteinExistence type="predicted"/>
<evidence type="ECO:0000313" key="3">
    <source>
        <dbReference type="Proteomes" id="UP000249799"/>
    </source>
</evidence>
<organism evidence="2 3">
    <name type="scientific">Bradymonas sediminis</name>
    <dbReference type="NCBI Taxonomy" id="1548548"/>
    <lineage>
        <taxon>Bacteria</taxon>
        <taxon>Deltaproteobacteria</taxon>
        <taxon>Bradymonadales</taxon>
        <taxon>Bradymonadaceae</taxon>
        <taxon>Bradymonas</taxon>
    </lineage>
</organism>
<dbReference type="Proteomes" id="UP000249799">
    <property type="component" value="Chromosome"/>
</dbReference>
<gene>
    <name evidence="2" type="ORF">DN745_14820</name>
</gene>
<dbReference type="SUPFAM" id="SSF49363">
    <property type="entry name" value="Purple acid phosphatase, N-terminal domain"/>
    <property type="match status" value="1"/>
</dbReference>
<dbReference type="SUPFAM" id="SSF51126">
    <property type="entry name" value="Pectin lyase-like"/>
    <property type="match status" value="1"/>
</dbReference>
<dbReference type="GO" id="GO:0003993">
    <property type="term" value="F:acid phosphatase activity"/>
    <property type="evidence" value="ECO:0007669"/>
    <property type="project" value="InterPro"/>
</dbReference>
<dbReference type="EMBL" id="CP030032">
    <property type="protein sequence ID" value="AWV90531.1"/>
    <property type="molecule type" value="Genomic_DNA"/>
</dbReference>
<evidence type="ECO:0000256" key="1">
    <source>
        <dbReference type="SAM" id="MobiDB-lite"/>
    </source>
</evidence>
<feature type="compositionally biased region" description="Basic and acidic residues" evidence="1">
    <location>
        <begin position="89"/>
        <end position="100"/>
    </location>
</feature>
<accession>A0A2Z4FND4</accession>
<reference evidence="2 3" key="1">
    <citation type="submission" date="2018-06" db="EMBL/GenBank/DDBJ databases">
        <title>Lujinxingia sediminis gen. nov. sp. nov., a new facultative anaerobic member of the class Deltaproteobacteria, and proposal of Lujinxingaceae fam. nov.</title>
        <authorList>
            <person name="Guo L.-Y."/>
            <person name="Li C.-M."/>
            <person name="Wang S."/>
            <person name="Du Z.-J."/>
        </authorList>
    </citation>
    <scope>NUCLEOTIDE SEQUENCE [LARGE SCALE GENOMIC DNA]</scope>
    <source>
        <strain evidence="2 3">FA350</strain>
    </source>
</reference>
<dbReference type="AlphaFoldDB" id="A0A2Z4FND4"/>
<dbReference type="KEGG" id="bsed:DN745_14820"/>